<dbReference type="Proteomes" id="UP000186141">
    <property type="component" value="Unassembled WGS sequence"/>
</dbReference>
<evidence type="ECO:0000313" key="7">
    <source>
        <dbReference type="Proteomes" id="UP000186141"/>
    </source>
</evidence>
<dbReference type="OrthoDB" id="6057486at2"/>
<evidence type="ECO:0000256" key="3">
    <source>
        <dbReference type="ARBA" id="ARBA00023163"/>
    </source>
</evidence>
<keyword evidence="7" id="KW-1185">Reference proteome</keyword>
<dbReference type="PROSITE" id="PS51078">
    <property type="entry name" value="ICLR_ED"/>
    <property type="match status" value="1"/>
</dbReference>
<name>A0A1N7PRR6_9RHOB</name>
<evidence type="ECO:0000313" key="6">
    <source>
        <dbReference type="EMBL" id="SIT13353.1"/>
    </source>
</evidence>
<dbReference type="PANTHER" id="PTHR30136:SF8">
    <property type="entry name" value="TRANSCRIPTIONAL REGULATORY PROTEIN"/>
    <property type="match status" value="1"/>
</dbReference>
<dbReference type="InterPro" id="IPR050707">
    <property type="entry name" value="HTH_MetabolicPath_Reg"/>
</dbReference>
<dbReference type="InterPro" id="IPR005471">
    <property type="entry name" value="Tscrpt_reg_IclR_N"/>
</dbReference>
<feature type="domain" description="IclR-ED" evidence="5">
    <location>
        <begin position="72"/>
        <end position="249"/>
    </location>
</feature>
<dbReference type="Pfam" id="PF01614">
    <property type="entry name" value="IclR_C"/>
    <property type="match status" value="1"/>
</dbReference>
<dbReference type="InterPro" id="IPR036390">
    <property type="entry name" value="WH_DNA-bd_sf"/>
</dbReference>
<feature type="domain" description="HTH iclR-type" evidence="4">
    <location>
        <begin position="10"/>
        <end position="71"/>
    </location>
</feature>
<dbReference type="InterPro" id="IPR029016">
    <property type="entry name" value="GAF-like_dom_sf"/>
</dbReference>
<dbReference type="RefSeq" id="WP_076532539.1">
    <property type="nucleotide sequence ID" value="NZ_BMEH01000006.1"/>
</dbReference>
<organism evidence="6 7">
    <name type="scientific">Gemmobacter megaterium</name>
    <dbReference type="NCBI Taxonomy" id="1086013"/>
    <lineage>
        <taxon>Bacteria</taxon>
        <taxon>Pseudomonadati</taxon>
        <taxon>Pseudomonadota</taxon>
        <taxon>Alphaproteobacteria</taxon>
        <taxon>Rhodobacterales</taxon>
        <taxon>Paracoccaceae</taxon>
        <taxon>Gemmobacter</taxon>
    </lineage>
</organism>
<accession>A0A1N7PRR6</accession>
<sequence length="257" mass="27354">MTKPRQQRGVQSLETGGAILRAMAQVGAPVKLRDLAETVGVAPSQLHPYLVSLRTIRMVEQTETGLYALGPFALELGLVRLRGTDAYRETMRRLPVLAEDTGLMVAVTVWGLHGPVIVYVHEGPERIHANVRAGGMFTVTGTATGRLFAAYLPRDNTEPLVRHELPDPAQQTTYWAEVANTAAQGYTTTRDLPIPGVSAVAAPVFDHTGGMQLAITVIGPTAQIDLAADGTTVRAARTFTDQLSTDLGNGPGAQPGP</sequence>
<evidence type="ECO:0000256" key="2">
    <source>
        <dbReference type="ARBA" id="ARBA00023125"/>
    </source>
</evidence>
<keyword evidence="1" id="KW-0805">Transcription regulation</keyword>
<dbReference type="SUPFAM" id="SSF46785">
    <property type="entry name" value="Winged helix' DNA-binding domain"/>
    <property type="match status" value="1"/>
</dbReference>
<dbReference type="GO" id="GO:0003677">
    <property type="term" value="F:DNA binding"/>
    <property type="evidence" value="ECO:0007669"/>
    <property type="project" value="UniProtKB-KW"/>
</dbReference>
<evidence type="ECO:0000259" key="5">
    <source>
        <dbReference type="PROSITE" id="PS51078"/>
    </source>
</evidence>
<dbReference type="GO" id="GO:0045892">
    <property type="term" value="P:negative regulation of DNA-templated transcription"/>
    <property type="evidence" value="ECO:0007669"/>
    <property type="project" value="TreeGrafter"/>
</dbReference>
<dbReference type="EMBL" id="FTOT01000006">
    <property type="protein sequence ID" value="SIT13353.1"/>
    <property type="molecule type" value="Genomic_DNA"/>
</dbReference>
<evidence type="ECO:0000259" key="4">
    <source>
        <dbReference type="PROSITE" id="PS51077"/>
    </source>
</evidence>
<dbReference type="InterPro" id="IPR036388">
    <property type="entry name" value="WH-like_DNA-bd_sf"/>
</dbReference>
<keyword evidence="2" id="KW-0238">DNA-binding</keyword>
<dbReference type="STRING" id="1086013.SAMN05421774_10686"/>
<evidence type="ECO:0000256" key="1">
    <source>
        <dbReference type="ARBA" id="ARBA00023015"/>
    </source>
</evidence>
<dbReference type="Pfam" id="PF09339">
    <property type="entry name" value="HTH_IclR"/>
    <property type="match status" value="1"/>
</dbReference>
<dbReference type="InterPro" id="IPR014757">
    <property type="entry name" value="Tscrpt_reg_IclR_C"/>
</dbReference>
<proteinExistence type="predicted"/>
<dbReference type="SUPFAM" id="SSF55781">
    <property type="entry name" value="GAF domain-like"/>
    <property type="match status" value="1"/>
</dbReference>
<dbReference type="PROSITE" id="PS51077">
    <property type="entry name" value="HTH_ICLR"/>
    <property type="match status" value="1"/>
</dbReference>
<protein>
    <submittedName>
        <fullName evidence="6">Transcriptional regulator, IclR family</fullName>
    </submittedName>
</protein>
<dbReference type="AlphaFoldDB" id="A0A1N7PRR6"/>
<gene>
    <name evidence="6" type="ORF">SAMN05421774_10686</name>
</gene>
<dbReference type="Gene3D" id="3.30.450.40">
    <property type="match status" value="1"/>
</dbReference>
<dbReference type="SMART" id="SM00346">
    <property type="entry name" value="HTH_ICLR"/>
    <property type="match status" value="1"/>
</dbReference>
<dbReference type="Gene3D" id="1.10.10.10">
    <property type="entry name" value="Winged helix-like DNA-binding domain superfamily/Winged helix DNA-binding domain"/>
    <property type="match status" value="1"/>
</dbReference>
<dbReference type="PANTHER" id="PTHR30136">
    <property type="entry name" value="HELIX-TURN-HELIX TRANSCRIPTIONAL REGULATOR, ICLR FAMILY"/>
    <property type="match status" value="1"/>
</dbReference>
<keyword evidence="3" id="KW-0804">Transcription</keyword>
<reference evidence="6 7" key="1">
    <citation type="submission" date="2017-01" db="EMBL/GenBank/DDBJ databases">
        <authorList>
            <person name="Mah S.A."/>
            <person name="Swanson W.J."/>
            <person name="Moy G.W."/>
            <person name="Vacquier V.D."/>
        </authorList>
    </citation>
    <scope>NUCLEOTIDE SEQUENCE [LARGE SCALE GENOMIC DNA]</scope>
    <source>
        <strain evidence="6 7">DSM 26375</strain>
    </source>
</reference>
<dbReference type="GO" id="GO:0003700">
    <property type="term" value="F:DNA-binding transcription factor activity"/>
    <property type="evidence" value="ECO:0007669"/>
    <property type="project" value="TreeGrafter"/>
</dbReference>